<dbReference type="InterPro" id="IPR000073">
    <property type="entry name" value="AB_hydrolase_1"/>
</dbReference>
<evidence type="ECO:0000313" key="4">
    <source>
        <dbReference type="Proteomes" id="UP001560573"/>
    </source>
</evidence>
<keyword evidence="3" id="KW-0378">Hydrolase</keyword>
<feature type="domain" description="AB hydrolase-1" evidence="2">
    <location>
        <begin position="57"/>
        <end position="287"/>
    </location>
</feature>
<dbReference type="Proteomes" id="UP001560573">
    <property type="component" value="Unassembled WGS sequence"/>
</dbReference>
<dbReference type="Pfam" id="PF00561">
    <property type="entry name" value="Abhydrolase_1"/>
    <property type="match status" value="1"/>
</dbReference>
<dbReference type="PANTHER" id="PTHR43798:SF5">
    <property type="entry name" value="MONOACYLGLYCEROL LIPASE ABHD6"/>
    <property type="match status" value="1"/>
</dbReference>
<organism evidence="3 4">
    <name type="scientific">Danxiaibacter flavus</name>
    <dbReference type="NCBI Taxonomy" id="3049108"/>
    <lineage>
        <taxon>Bacteria</taxon>
        <taxon>Pseudomonadati</taxon>
        <taxon>Bacteroidota</taxon>
        <taxon>Chitinophagia</taxon>
        <taxon>Chitinophagales</taxon>
        <taxon>Chitinophagaceae</taxon>
        <taxon>Danxiaibacter</taxon>
    </lineage>
</organism>
<dbReference type="SUPFAM" id="SSF53474">
    <property type="entry name" value="alpha/beta-Hydrolases"/>
    <property type="match status" value="1"/>
</dbReference>
<dbReference type="InterPro" id="IPR050266">
    <property type="entry name" value="AB_hydrolase_sf"/>
</dbReference>
<feature type="signal peptide" evidence="1">
    <location>
        <begin position="1"/>
        <end position="23"/>
    </location>
</feature>
<dbReference type="PANTHER" id="PTHR43798">
    <property type="entry name" value="MONOACYLGLYCEROL LIPASE"/>
    <property type="match status" value="1"/>
</dbReference>
<reference evidence="3 4" key="1">
    <citation type="submission" date="2023-07" db="EMBL/GenBank/DDBJ databases">
        <authorList>
            <person name="Lian W.-H."/>
        </authorList>
    </citation>
    <scope>NUCLEOTIDE SEQUENCE [LARGE SCALE GENOMIC DNA]</scope>
    <source>
        <strain evidence="3 4">SYSU DXS3180</strain>
    </source>
</reference>
<feature type="chain" id="PRO_5047301620" evidence="1">
    <location>
        <begin position="24"/>
        <end position="303"/>
    </location>
</feature>
<dbReference type="EMBL" id="JAULBC010000007">
    <property type="protein sequence ID" value="MEX6689881.1"/>
    <property type="molecule type" value="Genomic_DNA"/>
</dbReference>
<dbReference type="InterPro" id="IPR029058">
    <property type="entry name" value="AB_hydrolase_fold"/>
</dbReference>
<name>A0ABV3ZLB0_9BACT</name>
<dbReference type="GO" id="GO:0016787">
    <property type="term" value="F:hydrolase activity"/>
    <property type="evidence" value="ECO:0007669"/>
    <property type="project" value="UniProtKB-KW"/>
</dbReference>
<keyword evidence="1" id="KW-0732">Signal</keyword>
<evidence type="ECO:0000256" key="1">
    <source>
        <dbReference type="SAM" id="SignalP"/>
    </source>
</evidence>
<protein>
    <submittedName>
        <fullName evidence="3">Alpha/beta hydrolase</fullName>
    </submittedName>
</protein>
<dbReference type="RefSeq" id="WP_369331288.1">
    <property type="nucleotide sequence ID" value="NZ_JAULBC010000007.1"/>
</dbReference>
<dbReference type="Gene3D" id="3.40.50.1820">
    <property type="entry name" value="alpha/beta hydrolase"/>
    <property type="match status" value="1"/>
</dbReference>
<comment type="caution">
    <text evidence="3">The sequence shown here is derived from an EMBL/GenBank/DDBJ whole genome shotgun (WGS) entry which is preliminary data.</text>
</comment>
<sequence>MKRSFFSALIILSALLTSINSWSAGTGSRNESGNTKTVNVNNANIAYRIYGDKEGIPIVLLSPLGSSMDDWDPAVINGLTRNSPVVVFDEKGVGSSSGKTPATIAEMATDAIAFIKTLGYPKVNLLGFSMGGFVAQQIVETEPQWVNKLILVGTGPQGSEGLSEVGNKISSIANLPPEEQFLQSLFTPTEQSRQSGKESFARISAKKEGRDLPLSQEAFVAELTAVLGWAQPDSAAFARSTGVTTHTLIVAGKNDLLVPIVNPFKLYQAMPNSRLLLLPDAGHGVMFQYPDLFVQEAENFLKN</sequence>
<accession>A0ABV3ZLB0</accession>
<dbReference type="PRINTS" id="PR00111">
    <property type="entry name" value="ABHYDROLASE"/>
</dbReference>
<gene>
    <name evidence="3" type="ORF">QTN47_20405</name>
</gene>
<proteinExistence type="predicted"/>
<keyword evidence="4" id="KW-1185">Reference proteome</keyword>
<evidence type="ECO:0000313" key="3">
    <source>
        <dbReference type="EMBL" id="MEX6689881.1"/>
    </source>
</evidence>
<evidence type="ECO:0000259" key="2">
    <source>
        <dbReference type="Pfam" id="PF00561"/>
    </source>
</evidence>